<evidence type="ECO:0000313" key="2">
    <source>
        <dbReference type="EMBL" id="WBP91391.1"/>
    </source>
</evidence>
<evidence type="ECO:0000313" key="3">
    <source>
        <dbReference type="Proteomes" id="UP001212821"/>
    </source>
</evidence>
<dbReference type="Proteomes" id="UP001212821">
    <property type="component" value="Chromosome"/>
</dbReference>
<dbReference type="EMBL" id="CP115450">
    <property type="protein sequence ID" value="WBP91391.1"/>
    <property type="molecule type" value="Genomic_DNA"/>
</dbReference>
<feature type="region of interest" description="Disordered" evidence="1">
    <location>
        <begin position="187"/>
        <end position="209"/>
    </location>
</feature>
<sequence>MLTTVLTSPDYATAAEYVADQAIELTAVTACMDSELHTVWLDGAAATVWHAYNDVDTGDWILDREPAGEAQRWIEEQLLHVLDRLASPDTSIEYSHNPGRVEDDLKALGELEAVKLAALRALTGGDPVATDKLIRKEMDALRTRIGLLARLRAVNLNQAYGSDRGAQAEASRALGVTRESARRAMDAADTYADRARAGAEKAPQTDLWN</sequence>
<evidence type="ECO:0000256" key="1">
    <source>
        <dbReference type="SAM" id="MobiDB-lite"/>
    </source>
</evidence>
<name>A0ABY7QFP7_9ACTN</name>
<protein>
    <submittedName>
        <fullName evidence="2">Uncharacterized protein</fullName>
    </submittedName>
</protein>
<reference evidence="3" key="1">
    <citation type="submission" date="2022-12" db="EMBL/GenBank/DDBJ databases">
        <authorList>
            <person name="Mo P."/>
        </authorList>
    </citation>
    <scope>NUCLEOTIDE SEQUENCE [LARGE SCALE GENOMIC DNA]</scope>
    <source>
        <strain evidence="3">HUAS 3-15</strain>
    </source>
</reference>
<accession>A0ABY7QFP7</accession>
<keyword evidence="3" id="KW-1185">Reference proteome</keyword>
<organism evidence="2 3">
    <name type="scientific">Kitasatospora cathayae</name>
    <dbReference type="NCBI Taxonomy" id="3004092"/>
    <lineage>
        <taxon>Bacteria</taxon>
        <taxon>Bacillati</taxon>
        <taxon>Actinomycetota</taxon>
        <taxon>Actinomycetes</taxon>
        <taxon>Kitasatosporales</taxon>
        <taxon>Streptomycetaceae</taxon>
        <taxon>Kitasatospora</taxon>
    </lineage>
</organism>
<feature type="compositionally biased region" description="Basic and acidic residues" evidence="1">
    <location>
        <begin position="187"/>
        <end position="199"/>
    </location>
</feature>
<proteinExistence type="predicted"/>
<gene>
    <name evidence="2" type="ORF">O1G21_39615</name>
</gene>
<dbReference type="RefSeq" id="WP_270150685.1">
    <property type="nucleotide sequence ID" value="NZ_CP115450.1"/>
</dbReference>